<dbReference type="HOGENOM" id="CLU_3377631_0_0_1"/>
<name>T1JVE2_TETUR</name>
<keyword evidence="2" id="KW-1185">Reference proteome</keyword>
<reference evidence="1" key="2">
    <citation type="submission" date="2015-06" db="UniProtKB">
        <authorList>
            <consortium name="EnsemblMetazoa"/>
        </authorList>
    </citation>
    <scope>IDENTIFICATION</scope>
</reference>
<reference evidence="2" key="1">
    <citation type="submission" date="2011-08" db="EMBL/GenBank/DDBJ databases">
        <authorList>
            <person name="Rombauts S."/>
        </authorList>
    </citation>
    <scope>NUCLEOTIDE SEQUENCE</scope>
    <source>
        <strain evidence="2">London</strain>
    </source>
</reference>
<protein>
    <submittedName>
        <fullName evidence="1">Uncharacterized protein</fullName>
    </submittedName>
</protein>
<organism evidence="1 2">
    <name type="scientific">Tetranychus urticae</name>
    <name type="common">Two-spotted spider mite</name>
    <dbReference type="NCBI Taxonomy" id="32264"/>
    <lineage>
        <taxon>Eukaryota</taxon>
        <taxon>Metazoa</taxon>
        <taxon>Ecdysozoa</taxon>
        <taxon>Arthropoda</taxon>
        <taxon>Chelicerata</taxon>
        <taxon>Arachnida</taxon>
        <taxon>Acari</taxon>
        <taxon>Acariformes</taxon>
        <taxon>Trombidiformes</taxon>
        <taxon>Prostigmata</taxon>
        <taxon>Eleutherengona</taxon>
        <taxon>Raphignathae</taxon>
        <taxon>Tetranychoidea</taxon>
        <taxon>Tetranychidae</taxon>
        <taxon>Tetranychus</taxon>
    </lineage>
</organism>
<dbReference type="Proteomes" id="UP000015104">
    <property type="component" value="Unassembled WGS sequence"/>
</dbReference>
<dbReference type="AlphaFoldDB" id="T1JVE2"/>
<dbReference type="EnsemblMetazoa" id="tetur02g04280.1">
    <property type="protein sequence ID" value="tetur02g04280.1"/>
    <property type="gene ID" value="tetur02g04280"/>
</dbReference>
<evidence type="ECO:0000313" key="1">
    <source>
        <dbReference type="EnsemblMetazoa" id="tetur02g04280.1"/>
    </source>
</evidence>
<sequence length="34" mass="3906">MVTIVSSQRLKTLCLLLKCKSRYLHLTGLTAIDW</sequence>
<accession>T1JVE2</accession>
<dbReference type="EMBL" id="CAEY01000792">
    <property type="status" value="NOT_ANNOTATED_CDS"/>
    <property type="molecule type" value="Genomic_DNA"/>
</dbReference>
<evidence type="ECO:0000313" key="2">
    <source>
        <dbReference type="Proteomes" id="UP000015104"/>
    </source>
</evidence>
<proteinExistence type="predicted"/>